<dbReference type="InterPro" id="IPR006664">
    <property type="entry name" value="OMP_bac"/>
</dbReference>
<evidence type="ECO:0000313" key="8">
    <source>
        <dbReference type="Proteomes" id="UP001202831"/>
    </source>
</evidence>
<dbReference type="InterPro" id="IPR006690">
    <property type="entry name" value="OMPA-like_CS"/>
</dbReference>
<feature type="chain" id="PRO_5045208160" evidence="5">
    <location>
        <begin position="23"/>
        <end position="486"/>
    </location>
</feature>
<reference evidence="7 8" key="1">
    <citation type="submission" date="2022-01" db="EMBL/GenBank/DDBJ databases">
        <title>Whole genome-based taxonomy of the Shewanellaceae.</title>
        <authorList>
            <person name="Martin-Rodriguez A.J."/>
        </authorList>
    </citation>
    <scope>NUCLEOTIDE SEQUENCE [LARGE SCALE GENOMIC DNA]</scope>
    <source>
        <strain evidence="7 8">DSM 21332</strain>
    </source>
</reference>
<feature type="domain" description="OmpA-like" evidence="6">
    <location>
        <begin position="367"/>
        <end position="485"/>
    </location>
</feature>
<dbReference type="EMBL" id="JAKIKT010000002">
    <property type="protein sequence ID" value="MCL2913876.1"/>
    <property type="molecule type" value="Genomic_DNA"/>
</dbReference>
<dbReference type="InterPro" id="IPR032608">
    <property type="entry name" value="DUF4892"/>
</dbReference>
<dbReference type="SUPFAM" id="SSF103088">
    <property type="entry name" value="OmpA-like"/>
    <property type="match status" value="1"/>
</dbReference>
<keyword evidence="8" id="KW-1185">Reference proteome</keyword>
<name>A0ABT0N7P2_9GAMM</name>
<dbReference type="CDD" id="cd07185">
    <property type="entry name" value="OmpA_C-like"/>
    <property type="match status" value="1"/>
</dbReference>
<evidence type="ECO:0000313" key="7">
    <source>
        <dbReference type="EMBL" id="MCL2913876.1"/>
    </source>
</evidence>
<accession>A0ABT0N7P2</accession>
<gene>
    <name evidence="7" type="ORF">L2725_08725</name>
</gene>
<keyword evidence="5" id="KW-0732">Signal</keyword>
<dbReference type="PROSITE" id="PS51123">
    <property type="entry name" value="OMPA_2"/>
    <property type="match status" value="1"/>
</dbReference>
<dbReference type="Proteomes" id="UP001202831">
    <property type="component" value="Unassembled WGS sequence"/>
</dbReference>
<evidence type="ECO:0000256" key="5">
    <source>
        <dbReference type="SAM" id="SignalP"/>
    </source>
</evidence>
<evidence type="ECO:0000256" key="4">
    <source>
        <dbReference type="PROSITE-ProRule" id="PRU00473"/>
    </source>
</evidence>
<dbReference type="PANTHER" id="PTHR30329:SF21">
    <property type="entry name" value="LIPOPROTEIN YIAD-RELATED"/>
    <property type="match status" value="1"/>
</dbReference>
<evidence type="ECO:0000259" key="6">
    <source>
        <dbReference type="PROSITE" id="PS51123"/>
    </source>
</evidence>
<dbReference type="InterPro" id="IPR036737">
    <property type="entry name" value="OmpA-like_sf"/>
</dbReference>
<proteinExistence type="predicted"/>
<organism evidence="7 8">
    <name type="scientific">Shewanella corallii</name>
    <dbReference type="NCBI Taxonomy" id="560080"/>
    <lineage>
        <taxon>Bacteria</taxon>
        <taxon>Pseudomonadati</taxon>
        <taxon>Pseudomonadota</taxon>
        <taxon>Gammaproteobacteria</taxon>
        <taxon>Alteromonadales</taxon>
        <taxon>Shewanellaceae</taxon>
        <taxon>Shewanella</taxon>
    </lineage>
</organism>
<feature type="signal peptide" evidence="5">
    <location>
        <begin position="1"/>
        <end position="22"/>
    </location>
</feature>
<evidence type="ECO:0000256" key="1">
    <source>
        <dbReference type="ARBA" id="ARBA00004442"/>
    </source>
</evidence>
<dbReference type="Pfam" id="PF16234">
    <property type="entry name" value="DUF4892"/>
    <property type="match status" value="1"/>
</dbReference>
<dbReference type="InterPro" id="IPR050330">
    <property type="entry name" value="Bact_OuterMem_StrucFunc"/>
</dbReference>
<evidence type="ECO:0000256" key="2">
    <source>
        <dbReference type="ARBA" id="ARBA00023136"/>
    </source>
</evidence>
<keyword evidence="2 4" id="KW-0472">Membrane</keyword>
<sequence length="486" mass="54786">MKRLINLPLFVSLVAGTFATLAAEDKPNTGPFTAPQDAELYKSARRHFTLYPLLNEVKSRKEFSSVEVGGRLFRTSYQLPPDYEPFNLLNNYKNRIQELGGEVIFECSNESCGNPEKVKRFIKPLHTTGDDDPHILTARFSFENKEVYTSIYCYKWARAVNLQLDIIEVTPEPLDLVQIGESYLSTGVQAIEVEDLANKDVKGSKDHPMVTRLPGAFIDEYSQFDFGQTKVVTAITDGKVQARELEGRITDIAYQLPRSYSEYEVNANYRAALGKLGFVSLFECNGKQQCGPKMKIYYAIDPLINNGRDESQFYSLYKLNRPEGNVYAMTYILGYSGGLWTNLRIIEESTLKDDRLVIDLEGLTDKMTQTGHVALDGLLFEFDKDVMLPEAAEVVMTVATYLKQHPKQSFYVVGHTDDQGKQGYNQQLSEKRAQAVITELTKNHGIPAPQLTAAGVGEYSPVANNMTDEGKKQNRRVELVLRSDKK</sequence>
<protein>
    <submittedName>
        <fullName evidence="7">DUF4892 domain-containing protein</fullName>
    </submittedName>
</protein>
<dbReference type="Pfam" id="PF00691">
    <property type="entry name" value="OmpA"/>
    <property type="match status" value="1"/>
</dbReference>
<dbReference type="RefSeq" id="WP_249248584.1">
    <property type="nucleotide sequence ID" value="NZ_JAKIKT010000002.1"/>
</dbReference>
<dbReference type="PANTHER" id="PTHR30329">
    <property type="entry name" value="STATOR ELEMENT OF FLAGELLAR MOTOR COMPLEX"/>
    <property type="match status" value="1"/>
</dbReference>
<comment type="caution">
    <text evidence="7">The sequence shown here is derived from an EMBL/GenBank/DDBJ whole genome shotgun (WGS) entry which is preliminary data.</text>
</comment>
<evidence type="ECO:0000256" key="3">
    <source>
        <dbReference type="ARBA" id="ARBA00023237"/>
    </source>
</evidence>
<dbReference type="InterPro" id="IPR006665">
    <property type="entry name" value="OmpA-like"/>
</dbReference>
<dbReference type="PROSITE" id="PS01068">
    <property type="entry name" value="OMPA_1"/>
    <property type="match status" value="1"/>
</dbReference>
<dbReference type="PRINTS" id="PR01021">
    <property type="entry name" value="OMPADOMAIN"/>
</dbReference>
<comment type="subcellular location">
    <subcellularLocation>
        <location evidence="1">Cell outer membrane</location>
    </subcellularLocation>
</comment>
<dbReference type="Gene3D" id="3.30.1330.60">
    <property type="entry name" value="OmpA-like domain"/>
    <property type="match status" value="1"/>
</dbReference>
<keyword evidence="3" id="KW-0998">Cell outer membrane</keyword>